<comment type="caution">
    <text evidence="1">The sequence shown here is derived from an EMBL/GenBank/DDBJ whole genome shotgun (WGS) entry which is preliminary data.</text>
</comment>
<dbReference type="EMBL" id="JANRMI010000002">
    <property type="protein sequence ID" value="MDG0816646.1"/>
    <property type="molecule type" value="Genomic_DNA"/>
</dbReference>
<name>A0ABT6DLG5_9BACT</name>
<dbReference type="RefSeq" id="WP_277578123.1">
    <property type="nucleotide sequence ID" value="NZ_JANRMI010000002.1"/>
</dbReference>
<dbReference type="Proteomes" id="UP001152321">
    <property type="component" value="Unassembled WGS sequence"/>
</dbReference>
<proteinExistence type="predicted"/>
<organism evidence="1 2">
    <name type="scientific">Bdellovibrio svalbardensis</name>
    <dbReference type="NCBI Taxonomy" id="2972972"/>
    <lineage>
        <taxon>Bacteria</taxon>
        <taxon>Pseudomonadati</taxon>
        <taxon>Bdellovibrionota</taxon>
        <taxon>Bdellovibrionia</taxon>
        <taxon>Bdellovibrionales</taxon>
        <taxon>Pseudobdellovibrionaceae</taxon>
        <taxon>Bdellovibrio</taxon>
    </lineage>
</organism>
<gene>
    <name evidence="1" type="ORF">NWE73_09740</name>
</gene>
<sequence>MNLKYQLPHIYGNLLPREILDFSPEEKKATCDTCAMARPRETGKIHYREDLKCCTFHPFLPNFMVGAIFNEQSSTKAHEIFRGKIARREYALPIGLVAPVAYQVPFNNREEHEFGQREDWLCPYFNKENQNCNVWRNRGVVCTTFFCKSSYGKKGEQFWEKLSNYLWYVELALLEEALVMLDFSPRQVMTLLDYHNRFEGTAAEKKSWFMTESKARELWNGYYEDQEGFYKKSFEIVANLDKKSFHEMLGETGQSLEEDLFEMIPQLPLALKV</sequence>
<evidence type="ECO:0000313" key="2">
    <source>
        <dbReference type="Proteomes" id="UP001152321"/>
    </source>
</evidence>
<reference evidence="1" key="1">
    <citation type="submission" date="2022-08" db="EMBL/GenBank/DDBJ databases">
        <title>Novel Bdellovibrio Species Isolated from Svalbard: Designation Bdellovibrio svalbardensis.</title>
        <authorList>
            <person name="Mitchell R.J."/>
            <person name="Choi S.Y."/>
        </authorList>
    </citation>
    <scope>NUCLEOTIDE SEQUENCE</scope>
    <source>
        <strain evidence="1">PAP01</strain>
    </source>
</reference>
<accession>A0ABT6DLG5</accession>
<protein>
    <submittedName>
        <fullName evidence="1">Uncharacterized protein</fullName>
    </submittedName>
</protein>
<evidence type="ECO:0000313" key="1">
    <source>
        <dbReference type="EMBL" id="MDG0816646.1"/>
    </source>
</evidence>
<keyword evidence="2" id="KW-1185">Reference proteome</keyword>